<evidence type="ECO:0000259" key="1">
    <source>
        <dbReference type="Pfam" id="PF03358"/>
    </source>
</evidence>
<dbReference type="AlphaFoldDB" id="A0A377SVG8"/>
<dbReference type="PANTHER" id="PTHR30543">
    <property type="entry name" value="CHROMATE REDUCTASE"/>
    <property type="match status" value="1"/>
</dbReference>
<evidence type="ECO:0000313" key="2">
    <source>
        <dbReference type="EMBL" id="STR45310.1"/>
    </source>
</evidence>
<dbReference type="Proteomes" id="UP000255108">
    <property type="component" value="Unassembled WGS sequence"/>
</dbReference>
<reference evidence="2 4" key="1">
    <citation type="submission" date="2018-06" db="EMBL/GenBank/DDBJ databases">
        <authorList>
            <consortium name="Pathogen Informatics"/>
            <person name="Doyle S."/>
        </authorList>
    </citation>
    <scope>NUCLEOTIDE SEQUENCE [LARGE SCALE GENOMIC DNA]</scope>
    <source>
        <strain evidence="2 4">NCTC11159</strain>
    </source>
</reference>
<evidence type="ECO:0000313" key="4">
    <source>
        <dbReference type="Proteomes" id="UP000255108"/>
    </source>
</evidence>
<reference evidence="3 5" key="2">
    <citation type="submission" date="2019-03" db="EMBL/GenBank/DDBJ databases">
        <title>Genomic Encyclopedia of Type Strains, Phase IV (KMG-IV): sequencing the most valuable type-strain genomes for metagenomic binning, comparative biology and taxonomic classification.</title>
        <authorList>
            <person name="Goeker M."/>
        </authorList>
    </citation>
    <scope>NUCLEOTIDE SEQUENCE [LARGE SCALE GENOMIC DNA]</scope>
    <source>
        <strain evidence="3 5">DSM 3764</strain>
    </source>
</reference>
<keyword evidence="5" id="KW-1185">Reference proteome</keyword>
<dbReference type="Proteomes" id="UP000295794">
    <property type="component" value="Unassembled WGS sequence"/>
</dbReference>
<dbReference type="InterPro" id="IPR050712">
    <property type="entry name" value="NAD(P)H-dep_reductase"/>
</dbReference>
<dbReference type="Gene3D" id="3.40.50.360">
    <property type="match status" value="1"/>
</dbReference>
<dbReference type="EMBL" id="SMBT01000008">
    <property type="protein sequence ID" value="TCU85006.1"/>
    <property type="molecule type" value="Genomic_DNA"/>
</dbReference>
<protein>
    <submittedName>
        <fullName evidence="3">Chromate reductase</fullName>
    </submittedName>
    <submittedName>
        <fullName evidence="2">FMN-dependent NADPH-azoreductase</fullName>
        <ecNumber evidence="2">1.7.-.-</ecNumber>
    </submittedName>
</protein>
<dbReference type="GO" id="GO:0010181">
    <property type="term" value="F:FMN binding"/>
    <property type="evidence" value="ECO:0007669"/>
    <property type="project" value="TreeGrafter"/>
</dbReference>
<dbReference type="EC" id="1.7.-.-" evidence="2"/>
<name>A0A377SVG8_9NEIS</name>
<dbReference type="Pfam" id="PF03358">
    <property type="entry name" value="FMN_red"/>
    <property type="match status" value="1"/>
</dbReference>
<dbReference type="RefSeq" id="WP_115229180.1">
    <property type="nucleotide sequence ID" value="NZ_CAWOLO010000008.1"/>
</dbReference>
<dbReference type="GO" id="GO:0005829">
    <property type="term" value="C:cytosol"/>
    <property type="evidence" value="ECO:0007669"/>
    <property type="project" value="TreeGrafter"/>
</dbReference>
<dbReference type="PANTHER" id="PTHR30543:SF21">
    <property type="entry name" value="NAD(P)H-DEPENDENT FMN REDUCTASE LOT6"/>
    <property type="match status" value="1"/>
</dbReference>
<evidence type="ECO:0000313" key="3">
    <source>
        <dbReference type="EMBL" id="TCU85006.1"/>
    </source>
</evidence>
<gene>
    <name evidence="2" type="primary">azr_1</name>
    <name evidence="3" type="ORF">EV682_10829</name>
    <name evidence="2" type="ORF">NCTC11159_03871</name>
</gene>
<accession>A0A377SVG8</accession>
<keyword evidence="2" id="KW-0560">Oxidoreductase</keyword>
<dbReference type="GO" id="GO:0016491">
    <property type="term" value="F:oxidoreductase activity"/>
    <property type="evidence" value="ECO:0007669"/>
    <property type="project" value="UniProtKB-KW"/>
</dbReference>
<dbReference type="InterPro" id="IPR005025">
    <property type="entry name" value="FMN_Rdtase-like_dom"/>
</dbReference>
<dbReference type="InterPro" id="IPR029039">
    <property type="entry name" value="Flavoprotein-like_sf"/>
</dbReference>
<dbReference type="EMBL" id="UGHR01000004">
    <property type="protein sequence ID" value="STR45310.1"/>
    <property type="molecule type" value="Genomic_DNA"/>
</dbReference>
<dbReference type="SUPFAM" id="SSF52218">
    <property type="entry name" value="Flavoproteins"/>
    <property type="match status" value="1"/>
</dbReference>
<sequence>MTIKAIGISGSLRKASTNSGLLRCAKANLPAGMELEIVDISAIPFYNGDIAAGDRPAVLLELLAKIAAADALVLACPEYNYSLAPALKNVIDWASREADNKVLNGKPVAILGAAGGMGSSRSQYHLRQVCVFVNLHPLAKPEVFANAFAGGFDANGNVIDEAISKNVAAQMVALQEWTKQLQK</sequence>
<proteinExistence type="predicted"/>
<organism evidence="2 4">
    <name type="scientific">Iodobacter fluviatilis</name>
    <dbReference type="NCBI Taxonomy" id="537"/>
    <lineage>
        <taxon>Bacteria</taxon>
        <taxon>Pseudomonadati</taxon>
        <taxon>Pseudomonadota</taxon>
        <taxon>Betaproteobacteria</taxon>
        <taxon>Neisseriales</taxon>
        <taxon>Chitinibacteraceae</taxon>
        <taxon>Iodobacter</taxon>
    </lineage>
</organism>
<evidence type="ECO:0000313" key="5">
    <source>
        <dbReference type="Proteomes" id="UP000295794"/>
    </source>
</evidence>
<feature type="domain" description="NADPH-dependent FMN reductase-like" evidence="1">
    <location>
        <begin position="4"/>
        <end position="147"/>
    </location>
</feature>
<dbReference type="OrthoDB" id="9812295at2"/>